<dbReference type="GO" id="GO:0006164">
    <property type="term" value="P:purine nucleotide biosynthetic process"/>
    <property type="evidence" value="ECO:0007669"/>
    <property type="project" value="UniProtKB-KW"/>
</dbReference>
<evidence type="ECO:0000256" key="10">
    <source>
        <dbReference type="ARBA" id="ARBA00023167"/>
    </source>
</evidence>
<dbReference type="SUPFAM" id="SSF53223">
    <property type="entry name" value="Aminoacid dehydrogenase-like, N-terminal domain"/>
    <property type="match status" value="1"/>
</dbReference>
<evidence type="ECO:0000256" key="11">
    <source>
        <dbReference type="ARBA" id="ARBA00023268"/>
    </source>
</evidence>
<evidence type="ECO:0000259" key="13">
    <source>
        <dbReference type="Pfam" id="PF00763"/>
    </source>
</evidence>
<organism evidence="15 16">
    <name type="scientific">Spirochaeta lutea</name>
    <dbReference type="NCBI Taxonomy" id="1480694"/>
    <lineage>
        <taxon>Bacteria</taxon>
        <taxon>Pseudomonadati</taxon>
        <taxon>Spirochaetota</taxon>
        <taxon>Spirochaetia</taxon>
        <taxon>Spirochaetales</taxon>
        <taxon>Spirochaetaceae</taxon>
        <taxon>Spirochaeta</taxon>
    </lineage>
</organism>
<evidence type="ECO:0000313" key="16">
    <source>
        <dbReference type="Proteomes" id="UP000029692"/>
    </source>
</evidence>
<dbReference type="InterPro" id="IPR020867">
    <property type="entry name" value="THF_DH/CycHdrlase_CS"/>
</dbReference>
<reference evidence="15 16" key="1">
    <citation type="submission" date="2014-05" db="EMBL/GenBank/DDBJ databases">
        <title>De novo Genome Sequence of Spirocheata sp.</title>
        <authorList>
            <person name="Shivani Y."/>
            <person name="Subhash Y."/>
            <person name="Tushar L."/>
            <person name="Sasikala C."/>
            <person name="Ramana C.V."/>
        </authorList>
    </citation>
    <scope>NUCLEOTIDE SEQUENCE [LARGE SCALE GENOMIC DNA]</scope>
    <source>
        <strain evidence="15 16">JC230</strain>
    </source>
</reference>
<dbReference type="eggNOG" id="COG0190">
    <property type="taxonomic scope" value="Bacteria"/>
</dbReference>
<feature type="binding site" evidence="12">
    <location>
        <position position="235"/>
    </location>
    <ligand>
        <name>NADP(+)</name>
        <dbReference type="ChEBI" id="CHEBI:58349"/>
    </ligand>
</feature>
<evidence type="ECO:0000259" key="14">
    <source>
        <dbReference type="Pfam" id="PF02882"/>
    </source>
</evidence>
<dbReference type="InterPro" id="IPR036291">
    <property type="entry name" value="NAD(P)-bd_dom_sf"/>
</dbReference>
<dbReference type="NCBIfam" id="NF010783">
    <property type="entry name" value="PRK14186.1"/>
    <property type="match status" value="1"/>
</dbReference>
<dbReference type="GO" id="GO:0009086">
    <property type="term" value="P:methionine biosynthetic process"/>
    <property type="evidence" value="ECO:0007669"/>
    <property type="project" value="UniProtKB-KW"/>
</dbReference>
<dbReference type="CDD" id="cd01080">
    <property type="entry name" value="NAD_bind_m-THF_DH_Cyclohyd"/>
    <property type="match status" value="1"/>
</dbReference>
<comment type="catalytic activity">
    <reaction evidence="12">
        <text>(6R)-5,10-methylene-5,6,7,8-tetrahydrofolate + NADP(+) = (6R)-5,10-methenyltetrahydrofolate + NADPH</text>
        <dbReference type="Rhea" id="RHEA:22812"/>
        <dbReference type="ChEBI" id="CHEBI:15636"/>
        <dbReference type="ChEBI" id="CHEBI:57455"/>
        <dbReference type="ChEBI" id="CHEBI:57783"/>
        <dbReference type="ChEBI" id="CHEBI:58349"/>
        <dbReference type="EC" id="1.5.1.5"/>
    </reaction>
</comment>
<dbReference type="Gene3D" id="3.40.50.720">
    <property type="entry name" value="NAD(P)-binding Rossmann-like Domain"/>
    <property type="match status" value="1"/>
</dbReference>
<dbReference type="HAMAP" id="MF_01576">
    <property type="entry name" value="THF_DHG_CYH"/>
    <property type="match status" value="1"/>
</dbReference>
<dbReference type="Pfam" id="PF02882">
    <property type="entry name" value="THF_DHG_CYH_C"/>
    <property type="match status" value="1"/>
</dbReference>
<dbReference type="GO" id="GO:0005829">
    <property type="term" value="C:cytosol"/>
    <property type="evidence" value="ECO:0007669"/>
    <property type="project" value="TreeGrafter"/>
</dbReference>
<dbReference type="GO" id="GO:0004477">
    <property type="term" value="F:methenyltetrahydrofolate cyclohydrolase activity"/>
    <property type="evidence" value="ECO:0007669"/>
    <property type="project" value="UniProtKB-UniRule"/>
</dbReference>
<keyword evidence="3 12" id="KW-0554">One-carbon metabolism</keyword>
<dbReference type="UniPathway" id="UPA00193"/>
<dbReference type="GO" id="GO:0000105">
    <property type="term" value="P:L-histidine biosynthetic process"/>
    <property type="evidence" value="ECO:0007669"/>
    <property type="project" value="UniProtKB-KW"/>
</dbReference>
<dbReference type="PANTHER" id="PTHR48099">
    <property type="entry name" value="C-1-TETRAHYDROFOLATE SYNTHASE, CYTOPLASMIC-RELATED"/>
    <property type="match status" value="1"/>
</dbReference>
<dbReference type="InterPro" id="IPR020630">
    <property type="entry name" value="THF_DH/CycHdrlase_cat_dom"/>
</dbReference>
<comment type="subunit">
    <text evidence="2 12">Homodimer.</text>
</comment>
<protein>
    <recommendedName>
        <fullName evidence="12">Bifunctional protein FolD</fullName>
    </recommendedName>
    <domain>
        <recommendedName>
            <fullName evidence="12">Methylenetetrahydrofolate dehydrogenase</fullName>
            <ecNumber evidence="12">1.5.1.5</ecNumber>
        </recommendedName>
    </domain>
    <domain>
        <recommendedName>
            <fullName evidence="12">Methenyltetrahydrofolate cyclohydrolase</fullName>
            <ecNumber evidence="12">3.5.4.9</ecNumber>
        </recommendedName>
    </domain>
</protein>
<comment type="similarity">
    <text evidence="12">Belongs to the tetrahydrofolate dehydrogenase/cyclohydrolase family.</text>
</comment>
<dbReference type="Gene3D" id="3.40.50.10860">
    <property type="entry name" value="Leucine Dehydrogenase, chain A, domain 1"/>
    <property type="match status" value="1"/>
</dbReference>
<evidence type="ECO:0000256" key="3">
    <source>
        <dbReference type="ARBA" id="ARBA00022563"/>
    </source>
</evidence>
<comment type="function">
    <text evidence="12">Catalyzes the oxidation of 5,10-methylenetetrahydrofolate to 5,10-methenyltetrahydrofolate and then the hydrolysis of 5,10-methenyltetrahydrofolate to 10-formyltetrahydrofolate.</text>
</comment>
<evidence type="ECO:0000256" key="12">
    <source>
        <dbReference type="HAMAP-Rule" id="MF_01576"/>
    </source>
</evidence>
<comment type="catalytic activity">
    <reaction evidence="12">
        <text>(6R)-5,10-methenyltetrahydrofolate + H2O = (6R)-10-formyltetrahydrofolate + H(+)</text>
        <dbReference type="Rhea" id="RHEA:23700"/>
        <dbReference type="ChEBI" id="CHEBI:15377"/>
        <dbReference type="ChEBI" id="CHEBI:15378"/>
        <dbReference type="ChEBI" id="CHEBI:57455"/>
        <dbReference type="ChEBI" id="CHEBI:195366"/>
        <dbReference type="EC" id="3.5.4.9"/>
    </reaction>
</comment>
<dbReference type="AlphaFoldDB" id="A0A098R1Q4"/>
<evidence type="ECO:0000256" key="9">
    <source>
        <dbReference type="ARBA" id="ARBA00023102"/>
    </source>
</evidence>
<dbReference type="FunFam" id="3.40.50.720:FF:000189">
    <property type="entry name" value="Bifunctional protein FolD"/>
    <property type="match status" value="1"/>
</dbReference>
<keyword evidence="6 12" id="KW-0378">Hydrolase</keyword>
<accession>A0A098R1Q4</accession>
<dbReference type="FunFam" id="3.40.50.10860:FF:000005">
    <property type="entry name" value="C-1-tetrahydrofolate synthase, cytoplasmic, putative"/>
    <property type="match status" value="1"/>
</dbReference>
<dbReference type="InterPro" id="IPR046346">
    <property type="entry name" value="Aminoacid_DH-like_N_sf"/>
</dbReference>
<dbReference type="STRING" id="1480694.DC28_00295"/>
<dbReference type="EC" id="3.5.4.9" evidence="12"/>
<sequence>MEASIINGTTIASDLRTSIAEEALSLTRRGTQPGLAVILVGEDPASVSYVTAKEKACDENGIYSREIRLPGDTSEKQLLDIIRDLNTDDQIHGILVQLPLPEHIHDEHIIEAISPEKDVDGFHPVSLGRMLQGQSTFLPCTPHGIIKILEAIEFSPSGKHVVILGRSNIVGKPLANMLLSKGKWGDATVTVCHSRTPNLKDHTIQADLLIAAVGRPKLVTEEMVKPGAVVIDVGTNRVPDESKKSGFRLVGDVDFDAVKKKAKAITPVPRGVGPLTITMLLFNTVQSAKNTLEKKIQSSR</sequence>
<keyword evidence="10 12" id="KW-0486">Methionine biosynthesis</keyword>
<keyword evidence="7 12" id="KW-0521">NADP</keyword>
<keyword evidence="5 12" id="KW-0658">Purine biosynthesis</keyword>
<dbReference type="OrthoDB" id="9803580at2"/>
<dbReference type="PROSITE" id="PS00766">
    <property type="entry name" value="THF_DHG_CYH_1"/>
    <property type="match status" value="1"/>
</dbReference>
<keyword evidence="11 12" id="KW-0511">Multifunctional enzyme</keyword>
<dbReference type="Proteomes" id="UP000029692">
    <property type="component" value="Unassembled WGS sequence"/>
</dbReference>
<dbReference type="EC" id="1.5.1.5" evidence="12"/>
<name>A0A098R1Q4_9SPIO</name>
<evidence type="ECO:0000256" key="6">
    <source>
        <dbReference type="ARBA" id="ARBA00022801"/>
    </source>
</evidence>
<evidence type="ECO:0000256" key="2">
    <source>
        <dbReference type="ARBA" id="ARBA00011738"/>
    </source>
</evidence>
<keyword evidence="8 12" id="KW-0560">Oxidoreductase</keyword>
<dbReference type="InterPro" id="IPR020631">
    <property type="entry name" value="THF_DH/CycHdrlase_NAD-bd_dom"/>
</dbReference>
<evidence type="ECO:0000256" key="8">
    <source>
        <dbReference type="ARBA" id="ARBA00023002"/>
    </source>
</evidence>
<dbReference type="InterPro" id="IPR000672">
    <property type="entry name" value="THF_DH/CycHdrlase"/>
</dbReference>
<feature type="domain" description="Tetrahydrofolate dehydrogenase/cyclohydrolase NAD(P)-binding" evidence="14">
    <location>
        <begin position="139"/>
        <end position="290"/>
    </location>
</feature>
<dbReference type="RefSeq" id="WP_037544633.1">
    <property type="nucleotide sequence ID" value="NZ_JNUP01000003.1"/>
</dbReference>
<keyword evidence="9 12" id="KW-0368">Histidine biosynthesis</keyword>
<evidence type="ECO:0000313" key="15">
    <source>
        <dbReference type="EMBL" id="KGE73711.1"/>
    </source>
</evidence>
<evidence type="ECO:0000256" key="1">
    <source>
        <dbReference type="ARBA" id="ARBA00004777"/>
    </source>
</evidence>
<evidence type="ECO:0000256" key="4">
    <source>
        <dbReference type="ARBA" id="ARBA00022605"/>
    </source>
</evidence>
<dbReference type="SUPFAM" id="SSF51735">
    <property type="entry name" value="NAD(P)-binding Rossmann-fold domains"/>
    <property type="match status" value="1"/>
</dbReference>
<evidence type="ECO:0000256" key="5">
    <source>
        <dbReference type="ARBA" id="ARBA00022755"/>
    </source>
</evidence>
<comment type="caution">
    <text evidence="15">The sequence shown here is derived from an EMBL/GenBank/DDBJ whole genome shotgun (WGS) entry which is preliminary data.</text>
</comment>
<comment type="pathway">
    <text evidence="1 12">One-carbon metabolism; tetrahydrofolate interconversion.</text>
</comment>
<gene>
    <name evidence="12" type="primary">folD</name>
    <name evidence="15" type="ORF">DC28_00295</name>
</gene>
<dbReference type="EMBL" id="JNUP01000003">
    <property type="protein sequence ID" value="KGE73711.1"/>
    <property type="molecule type" value="Genomic_DNA"/>
</dbReference>
<feature type="binding site" evidence="12">
    <location>
        <begin position="165"/>
        <end position="167"/>
    </location>
    <ligand>
        <name>NADP(+)</name>
        <dbReference type="ChEBI" id="CHEBI:58349"/>
    </ligand>
</feature>
<evidence type="ECO:0000256" key="7">
    <source>
        <dbReference type="ARBA" id="ARBA00022857"/>
    </source>
</evidence>
<comment type="caution">
    <text evidence="12">Lacks conserved residue(s) required for the propagation of feature annotation.</text>
</comment>
<dbReference type="GO" id="GO:0035999">
    <property type="term" value="P:tetrahydrofolate interconversion"/>
    <property type="evidence" value="ECO:0007669"/>
    <property type="project" value="UniProtKB-UniRule"/>
</dbReference>
<dbReference type="GO" id="GO:0004488">
    <property type="term" value="F:methylenetetrahydrofolate dehydrogenase (NADP+) activity"/>
    <property type="evidence" value="ECO:0007669"/>
    <property type="project" value="UniProtKB-UniRule"/>
</dbReference>
<dbReference type="PANTHER" id="PTHR48099:SF5">
    <property type="entry name" value="C-1-TETRAHYDROFOLATE SYNTHASE, CYTOPLASMIC"/>
    <property type="match status" value="1"/>
</dbReference>
<keyword evidence="16" id="KW-1185">Reference proteome</keyword>
<keyword evidence="4 12" id="KW-0028">Amino-acid biosynthesis</keyword>
<feature type="domain" description="Tetrahydrofolate dehydrogenase/cyclohydrolase catalytic" evidence="13">
    <location>
        <begin position="6"/>
        <end position="120"/>
    </location>
</feature>
<dbReference type="Pfam" id="PF00763">
    <property type="entry name" value="THF_DHG_CYH"/>
    <property type="match status" value="1"/>
</dbReference>
<proteinExistence type="inferred from homology"/>
<dbReference type="PRINTS" id="PR00085">
    <property type="entry name" value="THFDHDRGNASE"/>
</dbReference>